<comment type="caution">
    <text evidence="3">The sequence shown here is derived from an EMBL/GenBank/DDBJ whole genome shotgun (WGS) entry which is preliminary data.</text>
</comment>
<dbReference type="EMBL" id="JAAPAO010000222">
    <property type="protein sequence ID" value="KAF4666972.1"/>
    <property type="molecule type" value="Genomic_DNA"/>
</dbReference>
<feature type="region of interest" description="Disordered" evidence="2">
    <location>
        <begin position="1"/>
        <end position="28"/>
    </location>
</feature>
<evidence type="ECO:0000313" key="3">
    <source>
        <dbReference type="EMBL" id="KAF4666972.1"/>
    </source>
</evidence>
<evidence type="ECO:0000256" key="2">
    <source>
        <dbReference type="SAM" id="MobiDB-lite"/>
    </source>
</evidence>
<name>A0A7J6M5Z2_PERCH</name>
<sequence length="798" mass="87339">MLSLLFGRGRESEDSSSNRGDDEENEGVMRQRTIEALGVLRNFILTARDTTYMEETPSATLEIIFASINDLSGTMRHFPVEAQAIREALATTNNEHLEVCIKWCTEALEAVAVVEGEQCEVEDLDRIAGFVVSALATSVKEELATVEIARRAAIAIIGAMTSDGFVEKEGEDDMSAVEWPLETPDLTGEYEEGLGRMLLALCRSFLLITVYCPAALTALHAQATSRAYRRFASCFLTLLANSHDHVTRERQAVFEMEGLAAMLTRVAITLLAPYGGGHLRLMGYRPQLGEGPPRRDGGPLARALDDMLAHDPSLGEELWTVLLAAMESEDEIAVESEASLWKASEPCVYSSEAVVLLELLLSHSKGFRSILFPETRHPRGPPEGSVEDGEDLDSPSPARLFLPIVVLISRILKARQEAGRGEEEEKDVDDILLEASPAKGYTTVLSALSRLMVTLTEDRGTVLALRGCPYVAAHVKRLNRPSGVLTLPALEEGSLSDILVVVCIKLMPLMAVDCTVLLAASVCNTCPYLYNISPYTAERLEEALRRSLKGATSGKGRRKEIAGLMVEAVANVLVWNYRGSEALVLAMLSHSDTYNWELDGYGERGLGVVKTIVEVAEERVEGEAAAAAGLRDDTSHDDVLELLPPTVLGIVPPPSPVVIRCCGGGDQEECRDFISYALCEEDEEAREIAYWLNGDQPPAKGTSSSRWYPITYATDVTALLAHVEELGDPADLEKLRSEVKALRERLAKEEERLMEVRVEKQKSVAAEEYGRAGELKEEERTLLKSIDHVRSLSLPSAA</sequence>
<dbReference type="Proteomes" id="UP000591131">
    <property type="component" value="Unassembled WGS sequence"/>
</dbReference>
<evidence type="ECO:0000313" key="4">
    <source>
        <dbReference type="Proteomes" id="UP000591131"/>
    </source>
</evidence>
<evidence type="ECO:0000256" key="1">
    <source>
        <dbReference type="SAM" id="Coils"/>
    </source>
</evidence>
<organism evidence="3 4">
    <name type="scientific">Perkinsus chesapeaki</name>
    <name type="common">Clam parasite</name>
    <name type="synonym">Perkinsus andrewsi</name>
    <dbReference type="NCBI Taxonomy" id="330153"/>
    <lineage>
        <taxon>Eukaryota</taxon>
        <taxon>Sar</taxon>
        <taxon>Alveolata</taxon>
        <taxon>Perkinsozoa</taxon>
        <taxon>Perkinsea</taxon>
        <taxon>Perkinsida</taxon>
        <taxon>Perkinsidae</taxon>
        <taxon>Perkinsus</taxon>
    </lineage>
</organism>
<feature type="coiled-coil region" evidence="1">
    <location>
        <begin position="732"/>
        <end position="759"/>
    </location>
</feature>
<proteinExistence type="predicted"/>
<dbReference type="AlphaFoldDB" id="A0A7J6M5Z2"/>
<feature type="region of interest" description="Disordered" evidence="2">
    <location>
        <begin position="373"/>
        <end position="394"/>
    </location>
</feature>
<reference evidence="3 4" key="1">
    <citation type="submission" date="2020-04" db="EMBL/GenBank/DDBJ databases">
        <title>Perkinsus chesapeaki whole genome sequence.</title>
        <authorList>
            <person name="Bogema D.R."/>
        </authorList>
    </citation>
    <scope>NUCLEOTIDE SEQUENCE [LARGE SCALE GENOMIC DNA]</scope>
    <source>
        <strain evidence="3">ATCC PRA-425</strain>
    </source>
</reference>
<protein>
    <submittedName>
        <fullName evidence="3">Uncharacterized protein</fullName>
    </submittedName>
</protein>
<accession>A0A7J6M5Z2</accession>
<keyword evidence="4" id="KW-1185">Reference proteome</keyword>
<dbReference type="OrthoDB" id="438476at2759"/>
<keyword evidence="1" id="KW-0175">Coiled coil</keyword>
<gene>
    <name evidence="3" type="ORF">FOL47_003832</name>
</gene>